<proteinExistence type="predicted"/>
<feature type="chain" id="PRO_5009287152" evidence="1">
    <location>
        <begin position="31"/>
        <end position="254"/>
    </location>
</feature>
<evidence type="ECO:0000256" key="1">
    <source>
        <dbReference type="SAM" id="SignalP"/>
    </source>
</evidence>
<dbReference type="OrthoDB" id="3466524at2"/>
<organism evidence="2 3">
    <name type="scientific">Thermomonospora echinospora</name>
    <dbReference type="NCBI Taxonomy" id="1992"/>
    <lineage>
        <taxon>Bacteria</taxon>
        <taxon>Bacillati</taxon>
        <taxon>Actinomycetota</taxon>
        <taxon>Actinomycetes</taxon>
        <taxon>Streptosporangiales</taxon>
        <taxon>Thermomonosporaceae</taxon>
        <taxon>Thermomonospora</taxon>
    </lineage>
</organism>
<evidence type="ECO:0000313" key="3">
    <source>
        <dbReference type="Proteomes" id="UP000236723"/>
    </source>
</evidence>
<dbReference type="RefSeq" id="WP_146087261.1">
    <property type="nucleotide sequence ID" value="NZ_FNVO01000002.1"/>
</dbReference>
<dbReference type="AlphaFoldDB" id="A0A1H5VC09"/>
<reference evidence="3" key="1">
    <citation type="submission" date="2016-10" db="EMBL/GenBank/DDBJ databases">
        <authorList>
            <person name="Varghese N."/>
            <person name="Submissions S."/>
        </authorList>
    </citation>
    <scope>NUCLEOTIDE SEQUENCE [LARGE SCALE GENOMIC DNA]</scope>
    <source>
        <strain evidence="3">DSM 43163</strain>
    </source>
</reference>
<keyword evidence="3" id="KW-1185">Reference proteome</keyword>
<sequence length="254" mass="27436">MKPRTLVTRFAAATTVVMAFGLASAPAAVAQDGAPGMRVKEHGTRVKVTGPGFVVKLSKHGLDVRINEDRFGDPDSGYPIQRQTLDLTGRPARPFECENGTYTVKTGTFERTFRFSSTDPRPLPYPPEFAAGFPGILTPFVGVIKGTVTNAEGETLNFLISDLAQEVLTEDGFSATAPIHGLFIDGRGRIRDHISLVGRFNSGPNGENATYRIEDRGTCRQTADLPYGPDSKGVLVTGPIFVFPFKAPVTTPRH</sequence>
<gene>
    <name evidence="2" type="ORF">SAMN04489712_102259</name>
</gene>
<evidence type="ECO:0000313" key="2">
    <source>
        <dbReference type="EMBL" id="SEF84892.1"/>
    </source>
</evidence>
<feature type="signal peptide" evidence="1">
    <location>
        <begin position="1"/>
        <end position="30"/>
    </location>
</feature>
<accession>A0A1H5VC09</accession>
<dbReference type="Proteomes" id="UP000236723">
    <property type="component" value="Unassembled WGS sequence"/>
</dbReference>
<protein>
    <submittedName>
        <fullName evidence="2">Uncharacterized protein</fullName>
    </submittedName>
</protein>
<keyword evidence="1" id="KW-0732">Signal</keyword>
<name>A0A1H5VC09_9ACTN</name>
<dbReference type="EMBL" id="FNVO01000002">
    <property type="protein sequence ID" value="SEF84892.1"/>
    <property type="molecule type" value="Genomic_DNA"/>
</dbReference>